<proteinExistence type="predicted"/>
<comment type="caution">
    <text evidence="1">The sequence shown here is derived from an EMBL/GenBank/DDBJ whole genome shotgun (WGS) entry which is preliminary data.</text>
</comment>
<accession>A0A3A2ZHP2</accession>
<name>A0A3A2ZHP2_9EURO</name>
<dbReference type="Proteomes" id="UP000266188">
    <property type="component" value="Unassembled WGS sequence"/>
</dbReference>
<evidence type="ECO:0000313" key="1">
    <source>
        <dbReference type="EMBL" id="RJE16761.1"/>
    </source>
</evidence>
<protein>
    <submittedName>
        <fullName evidence="1">Uncharacterized protein</fullName>
    </submittedName>
</protein>
<sequence>MLTEQAFEFWLPKVSSEMEWCDLPTVNVRAVIDQKLDHFKSTGRPPHSAEHQWHFELMLEPAIRLAI</sequence>
<evidence type="ECO:0000313" key="2">
    <source>
        <dbReference type="Proteomes" id="UP000266188"/>
    </source>
</evidence>
<gene>
    <name evidence="1" type="ORF">PHISCL_10902</name>
</gene>
<dbReference type="AlphaFoldDB" id="A0A3A2ZHP2"/>
<keyword evidence="2" id="KW-1185">Reference proteome</keyword>
<dbReference type="EMBL" id="MVGC01002823">
    <property type="protein sequence ID" value="RJE16761.1"/>
    <property type="molecule type" value="Genomic_DNA"/>
</dbReference>
<organism evidence="1 2">
    <name type="scientific">Aspergillus sclerotialis</name>
    <dbReference type="NCBI Taxonomy" id="2070753"/>
    <lineage>
        <taxon>Eukaryota</taxon>
        <taxon>Fungi</taxon>
        <taxon>Dikarya</taxon>
        <taxon>Ascomycota</taxon>
        <taxon>Pezizomycotina</taxon>
        <taxon>Eurotiomycetes</taxon>
        <taxon>Eurotiomycetidae</taxon>
        <taxon>Eurotiales</taxon>
        <taxon>Aspergillaceae</taxon>
        <taxon>Aspergillus</taxon>
        <taxon>Aspergillus subgen. Polypaecilum</taxon>
    </lineage>
</organism>
<reference evidence="2" key="1">
    <citation type="submission" date="2017-02" db="EMBL/GenBank/DDBJ databases">
        <authorList>
            <person name="Tafer H."/>
            <person name="Lopandic K."/>
        </authorList>
    </citation>
    <scope>NUCLEOTIDE SEQUENCE [LARGE SCALE GENOMIC DNA]</scope>
    <source>
        <strain evidence="2">CBS 366.77</strain>
    </source>
</reference>